<sequence length="76" mass="8781">MQVMNISFQWVSVSIKLPLVNVIYFPQLYLILMLYDQSTPYWGSIDVMKLLPVGSQTLIRPIHRQAIAKSESTIQQ</sequence>
<protein>
    <submittedName>
        <fullName evidence="2">Uncharacterized protein</fullName>
    </submittedName>
</protein>
<keyword evidence="1" id="KW-1133">Transmembrane helix</keyword>
<keyword evidence="1" id="KW-0812">Transmembrane</keyword>
<evidence type="ECO:0000256" key="1">
    <source>
        <dbReference type="SAM" id="Phobius"/>
    </source>
</evidence>
<evidence type="ECO:0000313" key="2">
    <source>
        <dbReference type="EMBL" id="KAA6353989.1"/>
    </source>
</evidence>
<feature type="transmembrane region" description="Helical" evidence="1">
    <location>
        <begin position="15"/>
        <end position="35"/>
    </location>
</feature>
<dbReference type="Proteomes" id="UP000324800">
    <property type="component" value="Unassembled WGS sequence"/>
</dbReference>
<dbReference type="AlphaFoldDB" id="A0A5J4T6V6"/>
<proteinExistence type="predicted"/>
<keyword evidence="1" id="KW-0472">Membrane</keyword>
<organism evidence="2 3">
    <name type="scientific">Streblomastix strix</name>
    <dbReference type="NCBI Taxonomy" id="222440"/>
    <lineage>
        <taxon>Eukaryota</taxon>
        <taxon>Metamonada</taxon>
        <taxon>Preaxostyla</taxon>
        <taxon>Oxymonadida</taxon>
        <taxon>Streblomastigidae</taxon>
        <taxon>Streblomastix</taxon>
    </lineage>
</organism>
<evidence type="ECO:0000313" key="3">
    <source>
        <dbReference type="Proteomes" id="UP000324800"/>
    </source>
</evidence>
<name>A0A5J4T6V6_9EUKA</name>
<gene>
    <name evidence="2" type="ORF">EZS28_050484</name>
</gene>
<accession>A0A5J4T6V6</accession>
<dbReference type="EMBL" id="SNRW01037098">
    <property type="protein sequence ID" value="KAA6353989.1"/>
    <property type="molecule type" value="Genomic_DNA"/>
</dbReference>
<comment type="caution">
    <text evidence="2">The sequence shown here is derived from an EMBL/GenBank/DDBJ whole genome shotgun (WGS) entry which is preliminary data.</text>
</comment>
<reference evidence="2 3" key="1">
    <citation type="submission" date="2019-03" db="EMBL/GenBank/DDBJ databases">
        <title>Single cell metagenomics reveals metabolic interactions within the superorganism composed of flagellate Streblomastix strix and complex community of Bacteroidetes bacteria on its surface.</title>
        <authorList>
            <person name="Treitli S.C."/>
            <person name="Kolisko M."/>
            <person name="Husnik F."/>
            <person name="Keeling P."/>
            <person name="Hampl V."/>
        </authorList>
    </citation>
    <scope>NUCLEOTIDE SEQUENCE [LARGE SCALE GENOMIC DNA]</scope>
    <source>
        <strain evidence="2">ST1C</strain>
    </source>
</reference>